<reference evidence="3" key="1">
    <citation type="submission" date="2019-09" db="EMBL/GenBank/DDBJ databases">
        <title>Draft genome information of white flower Hibiscus syriacus.</title>
        <authorList>
            <person name="Kim Y.-M."/>
        </authorList>
    </citation>
    <scope>NUCLEOTIDE SEQUENCE [LARGE SCALE GENOMIC DNA]</scope>
    <source>
        <strain evidence="3">YM2019G1</strain>
    </source>
</reference>
<dbReference type="InterPro" id="IPR050425">
    <property type="entry name" value="NAD(P)_dehydrat-like"/>
</dbReference>
<dbReference type="AlphaFoldDB" id="A0A6A2WVG3"/>
<evidence type="ECO:0000313" key="3">
    <source>
        <dbReference type="EMBL" id="KAE8665642.1"/>
    </source>
</evidence>
<dbReference type="Gene3D" id="3.40.50.720">
    <property type="entry name" value="NAD(P)-binding Rossmann-like Domain"/>
    <property type="match status" value="1"/>
</dbReference>
<protein>
    <recommendedName>
        <fullName evidence="5">NAD-dependent epimerase/dehydratase domain-containing protein</fullName>
    </recommendedName>
</protein>
<comment type="caution">
    <text evidence="3">The sequence shown here is derived from an EMBL/GenBank/DDBJ whole genome shotgun (WGS) entry which is preliminary data.</text>
</comment>
<dbReference type="EMBL" id="VEPZ02001607">
    <property type="protein sequence ID" value="KAE8665642.1"/>
    <property type="molecule type" value="Genomic_DNA"/>
</dbReference>
<keyword evidence="4" id="KW-1185">Reference proteome</keyword>
<evidence type="ECO:0008006" key="5">
    <source>
        <dbReference type="Google" id="ProtNLM"/>
    </source>
</evidence>
<accession>A0A6A2WVG3</accession>
<dbReference type="GO" id="GO:0016616">
    <property type="term" value="F:oxidoreductase activity, acting on the CH-OH group of donors, NAD or NADP as acceptor"/>
    <property type="evidence" value="ECO:0007669"/>
    <property type="project" value="TreeGrafter"/>
</dbReference>
<name>A0A6A2WVG3_HIBSY</name>
<sequence>MASKTLAEEAASKFAKEDGIDLVVLNPGFMFGPLLQPTLSGTSEVVLGFTKGENTFPSSTYWLVDVRDAAYAHIQAFVILSATGRYCRVENVVQFPEILKTLNQLYPTLGPQPKCKDDDKPLERSFKVSQEKAKSLGFNFIPWDVELKEIIESFKEKGFLSI</sequence>
<evidence type="ECO:0000256" key="1">
    <source>
        <dbReference type="ARBA" id="ARBA00022857"/>
    </source>
</evidence>
<evidence type="ECO:0000256" key="2">
    <source>
        <dbReference type="ARBA" id="ARBA00023002"/>
    </source>
</evidence>
<dbReference type="SUPFAM" id="SSF51735">
    <property type="entry name" value="NAD(P)-binding Rossmann-fold domains"/>
    <property type="match status" value="1"/>
</dbReference>
<proteinExistence type="predicted"/>
<organism evidence="3 4">
    <name type="scientific">Hibiscus syriacus</name>
    <name type="common">Rose of Sharon</name>
    <dbReference type="NCBI Taxonomy" id="106335"/>
    <lineage>
        <taxon>Eukaryota</taxon>
        <taxon>Viridiplantae</taxon>
        <taxon>Streptophyta</taxon>
        <taxon>Embryophyta</taxon>
        <taxon>Tracheophyta</taxon>
        <taxon>Spermatophyta</taxon>
        <taxon>Magnoliopsida</taxon>
        <taxon>eudicotyledons</taxon>
        <taxon>Gunneridae</taxon>
        <taxon>Pentapetalae</taxon>
        <taxon>rosids</taxon>
        <taxon>malvids</taxon>
        <taxon>Malvales</taxon>
        <taxon>Malvaceae</taxon>
        <taxon>Malvoideae</taxon>
        <taxon>Hibiscus</taxon>
    </lineage>
</organism>
<gene>
    <name evidence="3" type="ORF">F3Y22_tig00112530pilonHSYRG00050</name>
</gene>
<evidence type="ECO:0000313" key="4">
    <source>
        <dbReference type="Proteomes" id="UP000436088"/>
    </source>
</evidence>
<dbReference type="InterPro" id="IPR036291">
    <property type="entry name" value="NAD(P)-bd_dom_sf"/>
</dbReference>
<dbReference type="PANTHER" id="PTHR10366">
    <property type="entry name" value="NAD DEPENDENT EPIMERASE/DEHYDRATASE"/>
    <property type="match status" value="1"/>
</dbReference>
<dbReference type="PANTHER" id="PTHR10366:SF698">
    <property type="entry name" value="TETRAKETIDE ALPHA-PYRONE REDUCTASE 1-LIKE"/>
    <property type="match status" value="1"/>
</dbReference>
<dbReference type="Proteomes" id="UP000436088">
    <property type="component" value="Unassembled WGS sequence"/>
</dbReference>
<keyword evidence="2" id="KW-0560">Oxidoreductase</keyword>
<keyword evidence="1" id="KW-0521">NADP</keyword>